<keyword evidence="2" id="KW-1185">Reference proteome</keyword>
<accession>A0ACB8U8W3</accession>
<evidence type="ECO:0000313" key="1">
    <source>
        <dbReference type="EMBL" id="KAI0090680.1"/>
    </source>
</evidence>
<sequence>MLGSASSRLAGTSRTGLVGSSSVWTARKPTQCSARSLRPLSCSSLSTRTWRHNSSTIRDHPPRQHIRGFSQTRTVRATSFSHPQGEQAILLHYPTLESLRARESELKQGEDEDDDIDIELVPFEEATLEVTERAAEQLQRISQREENPDAGLRIAVESGGCHGYQYKMELAKKRQADDYVFSHATIRPSNIIVDAVSLSLLKGSLIDFATELIGSSFRVVENPQAKGSGCGCGVSWELKTEA</sequence>
<comment type="caution">
    <text evidence="1">The sequence shown here is derived from an EMBL/GenBank/DDBJ whole genome shotgun (WGS) entry which is preliminary data.</text>
</comment>
<dbReference type="EMBL" id="MU274907">
    <property type="protein sequence ID" value="KAI0090680.1"/>
    <property type="molecule type" value="Genomic_DNA"/>
</dbReference>
<reference evidence="1" key="1">
    <citation type="journal article" date="2021" name="Environ. Microbiol.">
        <title>Gene family expansions and transcriptome signatures uncover fungal adaptations to wood decay.</title>
        <authorList>
            <person name="Hage H."/>
            <person name="Miyauchi S."/>
            <person name="Viragh M."/>
            <person name="Drula E."/>
            <person name="Min B."/>
            <person name="Chaduli D."/>
            <person name="Navarro D."/>
            <person name="Favel A."/>
            <person name="Norest M."/>
            <person name="Lesage-Meessen L."/>
            <person name="Balint B."/>
            <person name="Merenyi Z."/>
            <person name="de Eugenio L."/>
            <person name="Morin E."/>
            <person name="Martinez A.T."/>
            <person name="Baldrian P."/>
            <person name="Stursova M."/>
            <person name="Martinez M.J."/>
            <person name="Novotny C."/>
            <person name="Magnuson J.K."/>
            <person name="Spatafora J.W."/>
            <person name="Maurice S."/>
            <person name="Pangilinan J."/>
            <person name="Andreopoulos W."/>
            <person name="LaButti K."/>
            <person name="Hundley H."/>
            <person name="Na H."/>
            <person name="Kuo A."/>
            <person name="Barry K."/>
            <person name="Lipzen A."/>
            <person name="Henrissat B."/>
            <person name="Riley R."/>
            <person name="Ahrendt S."/>
            <person name="Nagy L.G."/>
            <person name="Grigoriev I.V."/>
            <person name="Martin F."/>
            <person name="Rosso M.N."/>
        </authorList>
    </citation>
    <scope>NUCLEOTIDE SEQUENCE</scope>
    <source>
        <strain evidence="1">CBS 384.51</strain>
    </source>
</reference>
<name>A0ACB8U8W3_9APHY</name>
<protein>
    <submittedName>
        <fullName evidence="1">Uncharacterized protein</fullName>
    </submittedName>
</protein>
<dbReference type="Proteomes" id="UP001055072">
    <property type="component" value="Unassembled WGS sequence"/>
</dbReference>
<evidence type="ECO:0000313" key="2">
    <source>
        <dbReference type="Proteomes" id="UP001055072"/>
    </source>
</evidence>
<organism evidence="1 2">
    <name type="scientific">Irpex rosettiformis</name>
    <dbReference type="NCBI Taxonomy" id="378272"/>
    <lineage>
        <taxon>Eukaryota</taxon>
        <taxon>Fungi</taxon>
        <taxon>Dikarya</taxon>
        <taxon>Basidiomycota</taxon>
        <taxon>Agaricomycotina</taxon>
        <taxon>Agaricomycetes</taxon>
        <taxon>Polyporales</taxon>
        <taxon>Irpicaceae</taxon>
        <taxon>Irpex</taxon>
    </lineage>
</organism>
<proteinExistence type="predicted"/>
<gene>
    <name evidence="1" type="ORF">BDY19DRAFT_886984</name>
</gene>